<dbReference type="EMBL" id="FMXR01000016">
    <property type="protein sequence ID" value="SDB28836.1"/>
    <property type="molecule type" value="Genomic_DNA"/>
</dbReference>
<evidence type="ECO:0000256" key="2">
    <source>
        <dbReference type="ARBA" id="ARBA00022448"/>
    </source>
</evidence>
<dbReference type="InterPro" id="IPR008218">
    <property type="entry name" value="ATPase_V1-cplx_f_g_su"/>
</dbReference>
<dbReference type="STRING" id="1732.SAMN02910417_02151"/>
<dbReference type="Gene3D" id="3.40.50.10580">
    <property type="entry name" value="ATPase, V1 complex, subunit F"/>
    <property type="match status" value="1"/>
</dbReference>
<dbReference type="Proteomes" id="UP000199228">
    <property type="component" value="Unassembled WGS sequence"/>
</dbReference>
<reference evidence="4 5" key="1">
    <citation type="submission" date="2016-10" db="EMBL/GenBank/DDBJ databases">
        <authorList>
            <person name="de Groot N.N."/>
        </authorList>
    </citation>
    <scope>NUCLEOTIDE SEQUENCE [LARGE SCALE GENOMIC DNA]</scope>
    <source>
        <strain evidence="4 5">DSM 3217</strain>
    </source>
</reference>
<dbReference type="NCBIfam" id="NF002384">
    <property type="entry name" value="PRK01395.1"/>
    <property type="match status" value="1"/>
</dbReference>
<dbReference type="GO" id="GO:0046961">
    <property type="term" value="F:proton-transporting ATPase activity, rotational mechanism"/>
    <property type="evidence" value="ECO:0007669"/>
    <property type="project" value="InterPro"/>
</dbReference>
<keyword evidence="5" id="KW-1185">Reference proteome</keyword>
<keyword evidence="2" id="KW-0813">Transport</keyword>
<sequence length="106" mass="11460">MYKIAVLGSYDSIYGFAALGLDTFPVEDAKEGAEKLKKLAENNFAVIYITEELAKDLSHEIDKLKERVLPAVILIPGISGNTGDGVQQVKDCVEKAVGSDIIFGEN</sequence>
<protein>
    <submittedName>
        <fullName evidence="4">V/A-type H+-transporting ATPase subunit F</fullName>
    </submittedName>
</protein>
<dbReference type="Pfam" id="PF01990">
    <property type="entry name" value="ATP-synt_F"/>
    <property type="match status" value="1"/>
</dbReference>
<evidence type="ECO:0000313" key="4">
    <source>
        <dbReference type="EMBL" id="SDB28836.1"/>
    </source>
</evidence>
<dbReference type="OrthoDB" id="5311at2"/>
<evidence type="ECO:0000256" key="3">
    <source>
        <dbReference type="ARBA" id="ARBA00023065"/>
    </source>
</evidence>
<accession>A0A1G6C7F7</accession>
<dbReference type="InterPro" id="IPR036906">
    <property type="entry name" value="ATPase_V1_fsu_sf"/>
</dbReference>
<dbReference type="AlphaFoldDB" id="A0A1G6C7F7"/>
<dbReference type="RefSeq" id="WP_090174363.1">
    <property type="nucleotide sequence ID" value="NZ_FMXR01000016.1"/>
</dbReference>
<dbReference type="SUPFAM" id="SSF159468">
    <property type="entry name" value="AtpF-like"/>
    <property type="match status" value="1"/>
</dbReference>
<name>A0A1G6C7F7_EUBOX</name>
<proteinExistence type="inferred from homology"/>
<evidence type="ECO:0000313" key="5">
    <source>
        <dbReference type="Proteomes" id="UP000199228"/>
    </source>
</evidence>
<organism evidence="4 5">
    <name type="scientific">Eubacterium oxidoreducens</name>
    <dbReference type="NCBI Taxonomy" id="1732"/>
    <lineage>
        <taxon>Bacteria</taxon>
        <taxon>Bacillati</taxon>
        <taxon>Bacillota</taxon>
        <taxon>Clostridia</taxon>
        <taxon>Eubacteriales</taxon>
        <taxon>Eubacteriaceae</taxon>
        <taxon>Eubacterium</taxon>
    </lineage>
</organism>
<gene>
    <name evidence="4" type="ORF">SAMN02910417_02151</name>
</gene>
<comment type="similarity">
    <text evidence="1">Belongs to the V-ATPase F subunit family.</text>
</comment>
<keyword evidence="3" id="KW-0406">Ion transport</keyword>
<evidence type="ECO:0000256" key="1">
    <source>
        <dbReference type="ARBA" id="ARBA00010148"/>
    </source>
</evidence>